<name>S7TEK2_9BACT</name>
<dbReference type="PATRIC" id="fig|1121439.3.peg.876"/>
<reference evidence="1 2" key="1">
    <citation type="journal article" date="2013" name="Genome Announc.">
        <title>Draft genome sequences for three mercury-methylating, sulfate-reducing bacteria.</title>
        <authorList>
            <person name="Brown S.D."/>
            <person name="Hurt R.A.Jr."/>
            <person name="Gilmour C.C."/>
            <person name="Elias D.A."/>
        </authorList>
    </citation>
    <scope>NUCLEOTIDE SEQUENCE [LARGE SCALE GENOMIC DNA]</scope>
    <source>
        <strain evidence="1 2">DSM 16529</strain>
    </source>
</reference>
<sequence>MGIEKMGAMGGFGGFAPVGRQTFGAAVVTKTLDYMGGRGAFSHAPVDKASFGAALVSGTLDLMNTDPFSGKSDPFYESQKSILAAHTLKGGLFGRKA</sequence>
<evidence type="ECO:0000313" key="2">
    <source>
        <dbReference type="Proteomes" id="UP000014975"/>
    </source>
</evidence>
<accession>S7TEK2</accession>
<dbReference type="RefSeq" id="WP_020886365.1">
    <property type="nucleotide sequence ID" value="NZ_ATHI01000005.1"/>
</dbReference>
<dbReference type="eggNOG" id="ENOG502ZFVN">
    <property type="taxonomic scope" value="Bacteria"/>
</dbReference>
<keyword evidence="2" id="KW-1185">Reference proteome</keyword>
<evidence type="ECO:0000313" key="1">
    <source>
        <dbReference type="EMBL" id="EPR35116.1"/>
    </source>
</evidence>
<dbReference type="AlphaFoldDB" id="S7TEK2"/>
<organism evidence="1 2">
    <name type="scientific">Alkalidesulfovibrio alkalitolerans DSM 16529</name>
    <dbReference type="NCBI Taxonomy" id="1121439"/>
    <lineage>
        <taxon>Bacteria</taxon>
        <taxon>Pseudomonadati</taxon>
        <taxon>Thermodesulfobacteriota</taxon>
        <taxon>Desulfovibrionia</taxon>
        <taxon>Desulfovibrionales</taxon>
        <taxon>Desulfovibrionaceae</taxon>
        <taxon>Alkalidesulfovibrio</taxon>
    </lineage>
</organism>
<gene>
    <name evidence="1" type="ORF">dsat_2479</name>
</gene>
<proteinExistence type="predicted"/>
<dbReference type="Proteomes" id="UP000014975">
    <property type="component" value="Unassembled WGS sequence"/>
</dbReference>
<comment type="caution">
    <text evidence="1">The sequence shown here is derived from an EMBL/GenBank/DDBJ whole genome shotgun (WGS) entry which is preliminary data.</text>
</comment>
<protein>
    <submittedName>
        <fullName evidence="1">Uncharacterized protein</fullName>
    </submittedName>
</protein>
<dbReference type="EMBL" id="ATHI01000005">
    <property type="protein sequence ID" value="EPR35116.1"/>
    <property type="molecule type" value="Genomic_DNA"/>
</dbReference>